<accession>A0A6J0N480</accession>
<dbReference type="CDD" id="cd09487">
    <property type="entry name" value="SAM_superfamily"/>
    <property type="match status" value="1"/>
</dbReference>
<dbReference type="PROSITE" id="PS50105">
    <property type="entry name" value="SAM_DOMAIN"/>
    <property type="match status" value="1"/>
</dbReference>
<evidence type="ECO:0000256" key="1">
    <source>
        <dbReference type="ARBA" id="ARBA00022737"/>
    </source>
</evidence>
<dbReference type="Pfam" id="PF00536">
    <property type="entry name" value="SAM_1"/>
    <property type="match status" value="1"/>
</dbReference>
<keyword evidence="4" id="KW-1185">Reference proteome</keyword>
<sequence>MYSDRVEAGNVSKNTVKSRLNGGSGDLSSRGRQVTRKRGRQDDDKWEHDLFDDDNKPRLSNRKVDPRDLRLKLQKKHHGLQSRLGGASLGERDLREKLSGAKNPPLRNSNLQKSTREAARSPAVKNGSGETKSETRAALNGATKKKPQQAGTSVDSFLESLGLEKYSTSFQVEEVDMDALMHMTDDDLKAMLIPMGPRKKILLALGSKR</sequence>
<proteinExistence type="predicted"/>
<dbReference type="SUPFAM" id="SSF47769">
    <property type="entry name" value="SAM/Pointed domain"/>
    <property type="match status" value="1"/>
</dbReference>
<organism evidence="4 5">
    <name type="scientific">Raphanus sativus</name>
    <name type="common">Radish</name>
    <name type="synonym">Raphanus raphanistrum var. sativus</name>
    <dbReference type="NCBI Taxonomy" id="3726"/>
    <lineage>
        <taxon>Eukaryota</taxon>
        <taxon>Viridiplantae</taxon>
        <taxon>Streptophyta</taxon>
        <taxon>Embryophyta</taxon>
        <taxon>Tracheophyta</taxon>
        <taxon>Spermatophyta</taxon>
        <taxon>Magnoliopsida</taxon>
        <taxon>eudicotyledons</taxon>
        <taxon>Gunneridae</taxon>
        <taxon>Pentapetalae</taxon>
        <taxon>rosids</taxon>
        <taxon>malvids</taxon>
        <taxon>Brassicales</taxon>
        <taxon>Brassicaceae</taxon>
        <taxon>Brassiceae</taxon>
        <taxon>Raphanus</taxon>
    </lineage>
</organism>
<dbReference type="InterPro" id="IPR013761">
    <property type="entry name" value="SAM/pointed_sf"/>
</dbReference>
<dbReference type="RefSeq" id="XP_018478758.1">
    <property type="nucleotide sequence ID" value="XM_018623256.2"/>
</dbReference>
<evidence type="ECO:0000256" key="2">
    <source>
        <dbReference type="SAM" id="MobiDB-lite"/>
    </source>
</evidence>
<dbReference type="InterPro" id="IPR001660">
    <property type="entry name" value="SAM"/>
</dbReference>
<reference evidence="4" key="1">
    <citation type="journal article" date="2019" name="Database">
        <title>The radish genome database (RadishGD): an integrated information resource for radish genomics.</title>
        <authorList>
            <person name="Yu H.J."/>
            <person name="Baek S."/>
            <person name="Lee Y.J."/>
            <person name="Cho A."/>
            <person name="Mun J.H."/>
        </authorList>
    </citation>
    <scope>NUCLEOTIDE SEQUENCE [LARGE SCALE GENOMIC DNA]</scope>
    <source>
        <strain evidence="4">cv. WK10039</strain>
    </source>
</reference>
<feature type="region of interest" description="Disordered" evidence="2">
    <location>
        <begin position="1"/>
        <end position="152"/>
    </location>
</feature>
<dbReference type="KEGG" id="rsz:108849666"/>
<dbReference type="PANTHER" id="PTHR10627">
    <property type="entry name" value="SCP160"/>
    <property type="match status" value="1"/>
</dbReference>
<feature type="compositionally biased region" description="Basic and acidic residues" evidence="2">
    <location>
        <begin position="40"/>
        <end position="71"/>
    </location>
</feature>
<dbReference type="OrthoDB" id="76949at2759"/>
<reference evidence="5" key="2">
    <citation type="submission" date="2025-08" db="UniProtKB">
        <authorList>
            <consortium name="RefSeq"/>
        </authorList>
    </citation>
    <scope>IDENTIFICATION</scope>
    <source>
        <tissue evidence="5">Leaf</tissue>
    </source>
</reference>
<dbReference type="Proteomes" id="UP000504610">
    <property type="component" value="Chromosome 4"/>
</dbReference>
<name>A0A6J0N480_RAPSA</name>
<feature type="domain" description="SAM" evidence="3">
    <location>
        <begin position="149"/>
        <end position="196"/>
    </location>
</feature>
<dbReference type="AlphaFoldDB" id="A0A6J0N480"/>
<dbReference type="SMART" id="SM00454">
    <property type="entry name" value="SAM"/>
    <property type="match status" value="1"/>
</dbReference>
<evidence type="ECO:0000313" key="4">
    <source>
        <dbReference type="Proteomes" id="UP000504610"/>
    </source>
</evidence>
<feature type="compositionally biased region" description="Basic and acidic residues" evidence="2">
    <location>
        <begin position="90"/>
        <end position="99"/>
    </location>
</feature>
<dbReference type="PANTHER" id="PTHR10627:SF81">
    <property type="entry name" value="(RAPE) HYPOTHETICAL PROTEIN"/>
    <property type="match status" value="1"/>
</dbReference>
<dbReference type="FunFam" id="1.10.150.50:FF:000054">
    <property type="entry name" value="Sterile alpha motif domain-containing protein"/>
    <property type="match status" value="1"/>
</dbReference>
<protein>
    <submittedName>
        <fullName evidence="5">Uncharacterized protein LOC108849666</fullName>
    </submittedName>
</protein>
<dbReference type="Gene3D" id="1.10.150.50">
    <property type="entry name" value="Transcription Factor, Ets-1"/>
    <property type="match status" value="1"/>
</dbReference>
<keyword evidence="1" id="KW-0677">Repeat</keyword>
<gene>
    <name evidence="5" type="primary">LOC108849666</name>
</gene>
<evidence type="ECO:0000313" key="5">
    <source>
        <dbReference type="RefSeq" id="XP_018478758.1"/>
    </source>
</evidence>
<dbReference type="GeneID" id="108849666"/>
<evidence type="ECO:0000259" key="3">
    <source>
        <dbReference type="PROSITE" id="PS50105"/>
    </source>
</evidence>